<dbReference type="PANTHER" id="PTHR48081">
    <property type="entry name" value="AB HYDROLASE SUPERFAMILY PROTEIN C4A8.06C"/>
    <property type="match status" value="1"/>
</dbReference>
<keyword evidence="1" id="KW-0378">Hydrolase</keyword>
<keyword evidence="2" id="KW-0732">Signal</keyword>
<evidence type="ECO:0000256" key="2">
    <source>
        <dbReference type="SAM" id="SignalP"/>
    </source>
</evidence>
<organism evidence="4 5">
    <name type="scientific">Mucilaginibacter gracilis</name>
    <dbReference type="NCBI Taxonomy" id="423350"/>
    <lineage>
        <taxon>Bacteria</taxon>
        <taxon>Pseudomonadati</taxon>
        <taxon>Bacteroidota</taxon>
        <taxon>Sphingobacteriia</taxon>
        <taxon>Sphingobacteriales</taxon>
        <taxon>Sphingobacteriaceae</taxon>
        <taxon>Mucilaginibacter</taxon>
    </lineage>
</organism>
<proteinExistence type="predicted"/>
<dbReference type="AlphaFoldDB" id="A0A495IW11"/>
<dbReference type="GO" id="GO:0016787">
    <property type="term" value="F:hydrolase activity"/>
    <property type="evidence" value="ECO:0007669"/>
    <property type="project" value="UniProtKB-KW"/>
</dbReference>
<protein>
    <submittedName>
        <fullName evidence="4">Acetyl esterase/lipase</fullName>
    </submittedName>
</protein>
<feature type="domain" description="BD-FAE-like" evidence="3">
    <location>
        <begin position="54"/>
        <end position="254"/>
    </location>
</feature>
<dbReference type="PANTHER" id="PTHR48081:SF13">
    <property type="entry name" value="ALPHA_BETA HYDROLASE"/>
    <property type="match status" value="1"/>
</dbReference>
<dbReference type="InterPro" id="IPR049492">
    <property type="entry name" value="BD-FAE-like_dom"/>
</dbReference>
<evidence type="ECO:0000313" key="5">
    <source>
        <dbReference type="Proteomes" id="UP000268007"/>
    </source>
</evidence>
<feature type="signal peptide" evidence="2">
    <location>
        <begin position="1"/>
        <end position="16"/>
    </location>
</feature>
<evidence type="ECO:0000313" key="4">
    <source>
        <dbReference type="EMBL" id="RKR80762.1"/>
    </source>
</evidence>
<accession>A0A495IW11</accession>
<dbReference type="Pfam" id="PF20434">
    <property type="entry name" value="BD-FAE"/>
    <property type="match status" value="1"/>
</dbReference>
<name>A0A495IW11_9SPHI</name>
<feature type="chain" id="PRO_5019751080" evidence="2">
    <location>
        <begin position="17"/>
        <end position="295"/>
    </location>
</feature>
<dbReference type="InterPro" id="IPR029058">
    <property type="entry name" value="AB_hydrolase_fold"/>
</dbReference>
<dbReference type="InterPro" id="IPR050300">
    <property type="entry name" value="GDXG_lipolytic_enzyme"/>
</dbReference>
<dbReference type="Gene3D" id="3.40.50.1820">
    <property type="entry name" value="alpha/beta hydrolase"/>
    <property type="match status" value="1"/>
</dbReference>
<keyword evidence="5" id="KW-1185">Reference proteome</keyword>
<evidence type="ECO:0000256" key="1">
    <source>
        <dbReference type="ARBA" id="ARBA00022801"/>
    </source>
</evidence>
<comment type="caution">
    <text evidence="4">The sequence shown here is derived from an EMBL/GenBank/DDBJ whole genome shotgun (WGS) entry which is preliminary data.</text>
</comment>
<sequence length="295" mass="32056">MILFVVLLLVAGVARAQEKDADTSKAKKAITVPAGFTKQLDVVYTKVGDWDGRMDIYTPPKVSKPTPVIINIHGGGWNHGTKEEQGGFGPFFKAGYAVANIEYRLVQVAKAPGCIEDTRCALIYLIKNAKALNIDIKKIVIMGSSAGGHLALMGGLLENDNRFDTNCPGTERIKVAAIIDKFGITDVWNWGYGLVIHSKSATNWLGTHATDKEFAMTVSPIAYVKKSSPPVFIVHGNADTTVPYQQSVDLHQKLLDTGIKTEFITVDGGKHGNFTPEKTKEINDAILTFLKEVGI</sequence>
<dbReference type="Proteomes" id="UP000268007">
    <property type="component" value="Unassembled WGS sequence"/>
</dbReference>
<gene>
    <name evidence="4" type="ORF">BDD43_0896</name>
</gene>
<evidence type="ECO:0000259" key="3">
    <source>
        <dbReference type="Pfam" id="PF20434"/>
    </source>
</evidence>
<dbReference type="EMBL" id="RBKU01000001">
    <property type="protein sequence ID" value="RKR80762.1"/>
    <property type="molecule type" value="Genomic_DNA"/>
</dbReference>
<dbReference type="SUPFAM" id="SSF53474">
    <property type="entry name" value="alpha/beta-Hydrolases"/>
    <property type="match status" value="1"/>
</dbReference>
<reference evidence="4 5" key="1">
    <citation type="submission" date="2018-10" db="EMBL/GenBank/DDBJ databases">
        <title>Genomic Encyclopedia of Archaeal and Bacterial Type Strains, Phase II (KMG-II): from individual species to whole genera.</title>
        <authorList>
            <person name="Goeker M."/>
        </authorList>
    </citation>
    <scope>NUCLEOTIDE SEQUENCE [LARGE SCALE GENOMIC DNA]</scope>
    <source>
        <strain evidence="4 5">DSM 18602</strain>
    </source>
</reference>